<dbReference type="GO" id="GO:0005737">
    <property type="term" value="C:cytoplasm"/>
    <property type="evidence" value="ECO:0007669"/>
    <property type="project" value="InterPro"/>
</dbReference>
<dbReference type="PROSITE" id="PS51371">
    <property type="entry name" value="CBS"/>
    <property type="match status" value="1"/>
</dbReference>
<dbReference type="InterPro" id="IPR046353">
    <property type="entry name" value="CBS_C"/>
</dbReference>
<evidence type="ECO:0000256" key="5">
    <source>
        <dbReference type="ARBA" id="ARBA00022898"/>
    </source>
</evidence>
<evidence type="ECO:0000256" key="6">
    <source>
        <dbReference type="ARBA" id="ARBA00023122"/>
    </source>
</evidence>
<feature type="domain" description="CBS" evidence="12">
    <location>
        <begin position="336"/>
        <end position="401"/>
    </location>
</feature>
<dbReference type="GO" id="GO:0016765">
    <property type="term" value="F:transferase activity, transferring alkyl or aryl (other than methyl) groups"/>
    <property type="evidence" value="ECO:0007669"/>
    <property type="project" value="UniProtKB-ARBA"/>
</dbReference>
<dbReference type="PROSITE" id="PS00901">
    <property type="entry name" value="CYS_SYNTHASE"/>
    <property type="match status" value="1"/>
</dbReference>
<comment type="caution">
    <text evidence="13">The sequence shown here is derived from an EMBL/GenBank/DDBJ whole genome shotgun (WGS) entry which is preliminary data.</text>
</comment>
<dbReference type="Pfam" id="PF00571">
    <property type="entry name" value="CBS"/>
    <property type="match status" value="2"/>
</dbReference>
<evidence type="ECO:0000256" key="3">
    <source>
        <dbReference type="ARBA" id="ARBA00007103"/>
    </source>
</evidence>
<dbReference type="RefSeq" id="WP_165243828.1">
    <property type="nucleotide sequence ID" value="NZ_JAAKZV010000264.1"/>
</dbReference>
<dbReference type="Pfam" id="PF00291">
    <property type="entry name" value="PALP"/>
    <property type="match status" value="1"/>
</dbReference>
<dbReference type="Gene3D" id="3.10.580.10">
    <property type="entry name" value="CBS-domain"/>
    <property type="match status" value="1"/>
</dbReference>
<keyword evidence="5" id="KW-0663">Pyridoxal phosphate</keyword>
<comment type="cofactor">
    <cofactor evidence="1">
        <name>pyridoxal 5'-phosphate</name>
        <dbReference type="ChEBI" id="CHEBI:597326"/>
    </cofactor>
</comment>
<evidence type="ECO:0000259" key="12">
    <source>
        <dbReference type="PROSITE" id="PS51371"/>
    </source>
</evidence>
<comment type="similarity">
    <text evidence="3">Belongs to the cysteine synthase/cystathionine beta-synthase family.</text>
</comment>
<keyword evidence="14" id="KW-1185">Reference proteome</keyword>
<dbReference type="PANTHER" id="PTHR10314">
    <property type="entry name" value="CYSTATHIONINE BETA-SYNTHASE"/>
    <property type="match status" value="1"/>
</dbReference>
<dbReference type="InterPro" id="IPR046342">
    <property type="entry name" value="CBS_dom_sf"/>
</dbReference>
<dbReference type="FunFam" id="3.40.50.1100:FF:000003">
    <property type="entry name" value="Cystathionine beta-synthase"/>
    <property type="match status" value="1"/>
</dbReference>
<dbReference type="AlphaFoldDB" id="A0A6G4UAF1"/>
<dbReference type="EMBL" id="JAAKZV010000264">
    <property type="protein sequence ID" value="NGN69154.1"/>
    <property type="molecule type" value="Genomic_DNA"/>
</dbReference>
<dbReference type="GO" id="GO:0006535">
    <property type="term" value="P:cysteine biosynthetic process from serine"/>
    <property type="evidence" value="ECO:0007669"/>
    <property type="project" value="InterPro"/>
</dbReference>
<protein>
    <recommendedName>
        <fullName evidence="8 10">Cystathionine beta-synthase</fullName>
        <ecNumber evidence="4 10">4.2.1.22</ecNumber>
    </recommendedName>
</protein>
<dbReference type="UniPathway" id="UPA00136">
    <property type="reaction ID" value="UER00201"/>
</dbReference>
<dbReference type="SMART" id="SM00116">
    <property type="entry name" value="CBS"/>
    <property type="match status" value="2"/>
</dbReference>
<dbReference type="InterPro" id="IPR001926">
    <property type="entry name" value="TrpB-like_PALP"/>
</dbReference>
<evidence type="ECO:0000256" key="11">
    <source>
        <dbReference type="PROSITE-ProRule" id="PRU00703"/>
    </source>
</evidence>
<dbReference type="CDD" id="cd01561">
    <property type="entry name" value="CBS_like"/>
    <property type="match status" value="1"/>
</dbReference>
<evidence type="ECO:0000256" key="10">
    <source>
        <dbReference type="NCBIfam" id="TIGR01137"/>
    </source>
</evidence>
<dbReference type="SUPFAM" id="SSF53686">
    <property type="entry name" value="Tryptophan synthase beta subunit-like PLP-dependent enzymes"/>
    <property type="match status" value="1"/>
</dbReference>
<dbReference type="GO" id="GO:0019343">
    <property type="term" value="P:cysteine biosynthetic process via cystathionine"/>
    <property type="evidence" value="ECO:0007669"/>
    <property type="project" value="InterPro"/>
</dbReference>
<evidence type="ECO:0000256" key="7">
    <source>
        <dbReference type="ARBA" id="ARBA00023239"/>
    </source>
</evidence>
<sequence length="472" mass="50404">MQYYESMIDLVGNTPLVKLTRVSAGIEATVLAKVEYFNPGGSVKDRIAVRMIEAAEKSGELQPGGTIVEPTSGNTGVGLAMVAQQKGYKCIFVCPDKVSTDKINVLRAYGAEVVVCPTAVDPEHPDSYYNVSDRLVRETPGAWKPDQYSNPNNPLSHYHSTGPELWQQTEGRITHFVTGVGTGGTISGTGRYLKEASEGHVKVIGADPEGSVYSGGSGRPYLVEGVGEDFWPTAYDAAIPDEIVAVSDKDSFQMTRRLAKEEGLLVGGSCGMAVVAALRVAERLGPEDTVVVLLPDSGRGYMSKIFNDEWLASYGFLEEEEPTARVADVLRHKEGAMPSLVHMHPDETVGEAIEVLREYGVSQMPVVRQGAGHPDVMAAEVVGSVVERELLDALYAGRGKLDDPIAKHMGAPLPQLGSGESVGELMQELQSADAAIVLIEGKPSGVVSRQDLLSFLAANPADPAATGRTHSR</sequence>
<comment type="pathway">
    <text evidence="2">Amino-acid biosynthesis; L-cysteine biosynthesis; L-cysteine from L-homocysteine and L-serine: step 1/2.</text>
</comment>
<dbReference type="InterPro" id="IPR036052">
    <property type="entry name" value="TrpB-like_PALP_sf"/>
</dbReference>
<dbReference type="GO" id="GO:0004122">
    <property type="term" value="F:cystathionine beta-synthase activity"/>
    <property type="evidence" value="ECO:0007669"/>
    <property type="project" value="UniProtKB-UniRule"/>
</dbReference>
<evidence type="ECO:0000256" key="2">
    <source>
        <dbReference type="ARBA" id="ARBA00005003"/>
    </source>
</evidence>
<evidence type="ECO:0000256" key="9">
    <source>
        <dbReference type="ARBA" id="ARBA00047490"/>
    </source>
</evidence>
<dbReference type="FunFam" id="3.40.50.1100:FF:000118">
    <property type="entry name" value="Related to CYS4-cystathionine beta-synthase"/>
    <property type="match status" value="1"/>
</dbReference>
<evidence type="ECO:0000256" key="8">
    <source>
        <dbReference type="ARBA" id="ARBA00026192"/>
    </source>
</evidence>
<keyword evidence="6 11" id="KW-0129">CBS domain</keyword>
<dbReference type="NCBIfam" id="TIGR01137">
    <property type="entry name" value="cysta_beta"/>
    <property type="match status" value="1"/>
</dbReference>
<evidence type="ECO:0000256" key="4">
    <source>
        <dbReference type="ARBA" id="ARBA00012041"/>
    </source>
</evidence>
<organism evidence="13 14">
    <name type="scientific">Streptomyces coryli</name>
    <dbReference type="NCBI Taxonomy" id="1128680"/>
    <lineage>
        <taxon>Bacteria</taxon>
        <taxon>Bacillati</taxon>
        <taxon>Actinomycetota</taxon>
        <taxon>Actinomycetes</taxon>
        <taxon>Kitasatosporales</taxon>
        <taxon>Streptomycetaceae</taxon>
        <taxon>Streptomyces</taxon>
    </lineage>
</organism>
<dbReference type="InterPro" id="IPR050214">
    <property type="entry name" value="Cys_Synth/Cystath_Beta-Synth"/>
</dbReference>
<dbReference type="InterPro" id="IPR005857">
    <property type="entry name" value="Cysta_beta_synth"/>
</dbReference>
<evidence type="ECO:0000256" key="1">
    <source>
        <dbReference type="ARBA" id="ARBA00001933"/>
    </source>
</evidence>
<gene>
    <name evidence="13" type="ORF">G5C51_35360</name>
</gene>
<evidence type="ECO:0000313" key="14">
    <source>
        <dbReference type="Proteomes" id="UP000481583"/>
    </source>
</evidence>
<dbReference type="Gene3D" id="3.40.50.1100">
    <property type="match status" value="2"/>
</dbReference>
<dbReference type="EC" id="4.2.1.22" evidence="4 10"/>
<dbReference type="InterPro" id="IPR001216">
    <property type="entry name" value="P-phosphate_BS"/>
</dbReference>
<dbReference type="CDD" id="cd04608">
    <property type="entry name" value="CBS_pair_CBS"/>
    <property type="match status" value="1"/>
</dbReference>
<name>A0A6G4UAF1_9ACTN</name>
<accession>A0A6G4UAF1</accession>
<keyword evidence="7 13" id="KW-0456">Lyase</keyword>
<comment type="catalytic activity">
    <reaction evidence="9">
        <text>L-homocysteine + L-serine = L,L-cystathionine + H2O</text>
        <dbReference type="Rhea" id="RHEA:10112"/>
        <dbReference type="ChEBI" id="CHEBI:15377"/>
        <dbReference type="ChEBI" id="CHEBI:33384"/>
        <dbReference type="ChEBI" id="CHEBI:58161"/>
        <dbReference type="ChEBI" id="CHEBI:58199"/>
        <dbReference type="EC" id="4.2.1.22"/>
    </reaction>
</comment>
<reference evidence="13 14" key="1">
    <citation type="submission" date="2020-02" db="EMBL/GenBank/DDBJ databases">
        <title>Whole-genome analyses of novel actinobacteria.</title>
        <authorList>
            <person name="Sahin N."/>
        </authorList>
    </citation>
    <scope>NUCLEOTIDE SEQUENCE [LARGE SCALE GENOMIC DNA]</scope>
    <source>
        <strain evidence="13 14">A7024</strain>
    </source>
</reference>
<dbReference type="SUPFAM" id="SSF54631">
    <property type="entry name" value="CBS-domain pair"/>
    <property type="match status" value="1"/>
</dbReference>
<evidence type="ECO:0000313" key="13">
    <source>
        <dbReference type="EMBL" id="NGN69154.1"/>
    </source>
</evidence>
<proteinExistence type="inferred from homology"/>
<dbReference type="Proteomes" id="UP000481583">
    <property type="component" value="Unassembled WGS sequence"/>
</dbReference>
<dbReference type="InterPro" id="IPR000644">
    <property type="entry name" value="CBS_dom"/>
</dbReference>